<dbReference type="OrthoDB" id="190946at2759"/>
<evidence type="ECO:0000256" key="2">
    <source>
        <dbReference type="SAM" id="Phobius"/>
    </source>
</evidence>
<keyword evidence="2" id="KW-1133">Transmembrane helix</keyword>
<dbReference type="GO" id="GO:0005509">
    <property type="term" value="F:calcium ion binding"/>
    <property type="evidence" value="ECO:0007669"/>
    <property type="project" value="InterPro"/>
</dbReference>
<keyword evidence="2" id="KW-0812">Transmembrane</keyword>
<dbReference type="PROSITE" id="PS50041">
    <property type="entry name" value="C_TYPE_LECTIN_2"/>
    <property type="match status" value="1"/>
</dbReference>
<feature type="transmembrane region" description="Helical" evidence="2">
    <location>
        <begin position="266"/>
        <end position="287"/>
    </location>
</feature>
<dbReference type="AlphaFoldDB" id="A0A8J2X3Z5"/>
<gene>
    <name evidence="5" type="ORF">PECAL_6P17990</name>
</gene>
<keyword evidence="6" id="KW-1185">Reference proteome</keyword>
<dbReference type="PROSITE" id="PS00018">
    <property type="entry name" value="EF_HAND_1"/>
    <property type="match status" value="1"/>
</dbReference>
<feature type="domain" description="EF-hand" evidence="4">
    <location>
        <begin position="524"/>
        <end position="559"/>
    </location>
</feature>
<dbReference type="PROSITE" id="PS50222">
    <property type="entry name" value="EF_HAND_2"/>
    <property type="match status" value="1"/>
</dbReference>
<protein>
    <recommendedName>
        <fullName evidence="7">Calmodulin</fullName>
    </recommendedName>
</protein>
<accession>A0A8J2X3Z5</accession>
<dbReference type="Gene3D" id="3.10.100.10">
    <property type="entry name" value="Mannose-Binding Protein A, subunit A"/>
    <property type="match status" value="1"/>
</dbReference>
<evidence type="ECO:0000313" key="6">
    <source>
        <dbReference type="Proteomes" id="UP000789595"/>
    </source>
</evidence>
<dbReference type="InterPro" id="IPR018247">
    <property type="entry name" value="EF_Hand_1_Ca_BS"/>
</dbReference>
<dbReference type="InterPro" id="IPR016187">
    <property type="entry name" value="CTDL_fold"/>
</dbReference>
<dbReference type="InterPro" id="IPR002048">
    <property type="entry name" value="EF_hand_dom"/>
</dbReference>
<sequence>MRLLILLTLTRAQQLVYKYNVSCDNATNTLVKDERRGPDGDWVGEWVEPGGGWVPNYVRINLRARYIHEMGGDNSSKLAKQLCHSIGATIATIYSEEEDELAYAACKPADCWIGLEEDGGVPDYLCDGKCGTAETWWGEQVWLWVDDMGGPLGLINRRIGDGLVGYRWRAGGSNGLNMPEGYENWNRLQGQPDNGKLKGVPGDERHAHIAGYDGMWHDVLGTDEYYPLCRMWPNRSDGFVWNGTDCKPKATPSPTTYNVFLHDPEYVWGGFLFVVFHCLVLGLLFTLSKKVRDKRERTREHYYYSWRSMCASGTLFLCFPPYALLPLLTPCDKYNTAIVPEGGGGPESLVDDGKSTLAQYYAAFIELVQACTWAIGLPLKMAMSRTDFLATRYNDFGGASYRAFVDLKLKKDERIKWLDAWGSIDADTSNSVDAAEFFDAFRLDPNEYARKLYNIYDAKKNNSVPFHDFLITSWRLCHVSREACEEVSFRLLRRSSRFNKLDSTLDVRDVQRFVEHRYGFKKASAKKKSLQIFQFIDKDGSGGMDFKEFQAFGRTNPVFLAVGHRMQTKLRHKLFGRQYWLDQTKKRKDRYAFDKKFESDMEKYVGLRYGDMPPVERKSRASFGSRTATPATPKKKEAAVDFWGEFPEVYQQVLTQIKKEEGEKATLAALHRTMRAELHGKLIKAVETLFGDARSLEGCFSRWKARCVQQRRLLRDVDSATGTETTELDVDDAVHAGIIETMNRTLPSHEVRDATLLKAHDIATMKRTKRSRLTAAQYGTLRGALGDHSIIEDGVGWRERESIVSIQRSSSLKSRSRIRSYYDDGDTSDEESAASFLYDDDGSVVSKLTL</sequence>
<keyword evidence="1" id="KW-0106">Calcium</keyword>
<dbReference type="SUPFAM" id="SSF47473">
    <property type="entry name" value="EF-hand"/>
    <property type="match status" value="1"/>
</dbReference>
<dbReference type="EMBL" id="CAKKNE010000006">
    <property type="protein sequence ID" value="CAH0380158.1"/>
    <property type="molecule type" value="Genomic_DNA"/>
</dbReference>
<evidence type="ECO:0000259" key="4">
    <source>
        <dbReference type="PROSITE" id="PS50222"/>
    </source>
</evidence>
<dbReference type="SUPFAM" id="SSF56436">
    <property type="entry name" value="C-type lectin-like"/>
    <property type="match status" value="1"/>
</dbReference>
<evidence type="ECO:0000259" key="3">
    <source>
        <dbReference type="PROSITE" id="PS50041"/>
    </source>
</evidence>
<organism evidence="5 6">
    <name type="scientific">Pelagomonas calceolata</name>
    <dbReference type="NCBI Taxonomy" id="35677"/>
    <lineage>
        <taxon>Eukaryota</taxon>
        <taxon>Sar</taxon>
        <taxon>Stramenopiles</taxon>
        <taxon>Ochrophyta</taxon>
        <taxon>Pelagophyceae</taxon>
        <taxon>Pelagomonadales</taxon>
        <taxon>Pelagomonadaceae</taxon>
        <taxon>Pelagomonas</taxon>
    </lineage>
</organism>
<name>A0A8J2X3Z5_9STRA</name>
<evidence type="ECO:0000313" key="5">
    <source>
        <dbReference type="EMBL" id="CAH0380158.1"/>
    </source>
</evidence>
<comment type="caution">
    <text evidence="5">The sequence shown here is derived from an EMBL/GenBank/DDBJ whole genome shotgun (WGS) entry which is preliminary data.</text>
</comment>
<keyword evidence="2" id="KW-0472">Membrane</keyword>
<evidence type="ECO:0008006" key="7">
    <source>
        <dbReference type="Google" id="ProtNLM"/>
    </source>
</evidence>
<dbReference type="SMART" id="SM00054">
    <property type="entry name" value="EFh"/>
    <property type="match status" value="2"/>
</dbReference>
<dbReference type="InterPro" id="IPR011992">
    <property type="entry name" value="EF-hand-dom_pair"/>
</dbReference>
<feature type="domain" description="C-type lectin" evidence="3">
    <location>
        <begin position="79"/>
        <end position="230"/>
    </location>
</feature>
<dbReference type="Gene3D" id="1.10.238.10">
    <property type="entry name" value="EF-hand"/>
    <property type="match status" value="1"/>
</dbReference>
<dbReference type="InterPro" id="IPR016186">
    <property type="entry name" value="C-type_lectin-like/link_sf"/>
</dbReference>
<reference evidence="5" key="1">
    <citation type="submission" date="2021-11" db="EMBL/GenBank/DDBJ databases">
        <authorList>
            <consortium name="Genoscope - CEA"/>
            <person name="William W."/>
        </authorList>
    </citation>
    <scope>NUCLEOTIDE SEQUENCE</scope>
</reference>
<dbReference type="Proteomes" id="UP000789595">
    <property type="component" value="Unassembled WGS sequence"/>
</dbReference>
<dbReference type="InterPro" id="IPR001304">
    <property type="entry name" value="C-type_lectin-like"/>
</dbReference>
<proteinExistence type="predicted"/>
<feature type="transmembrane region" description="Helical" evidence="2">
    <location>
        <begin position="308"/>
        <end position="328"/>
    </location>
</feature>
<evidence type="ECO:0000256" key="1">
    <source>
        <dbReference type="ARBA" id="ARBA00022837"/>
    </source>
</evidence>